<name>A0A067MKS7_BOTB1</name>
<dbReference type="GO" id="GO:1905762">
    <property type="term" value="F:CCR4-NOT complex binding"/>
    <property type="evidence" value="ECO:0007669"/>
    <property type="project" value="TreeGrafter"/>
</dbReference>
<feature type="compositionally biased region" description="Polar residues" evidence="1">
    <location>
        <begin position="243"/>
        <end position="262"/>
    </location>
</feature>
<feature type="compositionally biased region" description="Pro residues" evidence="1">
    <location>
        <begin position="370"/>
        <end position="382"/>
    </location>
</feature>
<dbReference type="HOGENOM" id="CLU_019899_1_0_1"/>
<dbReference type="Gene3D" id="3.40.50.1010">
    <property type="entry name" value="5'-nuclease"/>
    <property type="match status" value="1"/>
</dbReference>
<accession>A0A067MKS7</accession>
<dbReference type="CDD" id="cd10910">
    <property type="entry name" value="PIN_limkain_b1_N_like"/>
    <property type="match status" value="1"/>
</dbReference>
<dbReference type="InParanoid" id="A0A067MKS7"/>
<dbReference type="PANTHER" id="PTHR14379:SF3">
    <property type="entry name" value="MEIOSIS REGULATOR AND MRNA STABILITY FACTOR 1"/>
    <property type="match status" value="1"/>
</dbReference>
<keyword evidence="4" id="KW-1185">Reference proteome</keyword>
<feature type="compositionally biased region" description="Polar residues" evidence="1">
    <location>
        <begin position="342"/>
        <end position="359"/>
    </location>
</feature>
<dbReference type="GO" id="GO:0005777">
    <property type="term" value="C:peroxisome"/>
    <property type="evidence" value="ECO:0007669"/>
    <property type="project" value="InterPro"/>
</dbReference>
<dbReference type="PANTHER" id="PTHR14379">
    <property type="entry name" value="LIMKAIN B LKAP"/>
    <property type="match status" value="1"/>
</dbReference>
<evidence type="ECO:0000259" key="2">
    <source>
        <dbReference type="Pfam" id="PF01936"/>
    </source>
</evidence>
<dbReference type="InterPro" id="IPR024768">
    <property type="entry name" value="Marf1"/>
</dbReference>
<proteinExistence type="predicted"/>
<feature type="compositionally biased region" description="Low complexity" evidence="1">
    <location>
        <begin position="229"/>
        <end position="240"/>
    </location>
</feature>
<dbReference type="Proteomes" id="UP000027195">
    <property type="component" value="Unassembled WGS sequence"/>
</dbReference>
<feature type="compositionally biased region" description="Polar residues" evidence="1">
    <location>
        <begin position="192"/>
        <end position="207"/>
    </location>
</feature>
<dbReference type="AlphaFoldDB" id="A0A067MKS7"/>
<dbReference type="OrthoDB" id="549353at2759"/>
<organism evidence="3 4">
    <name type="scientific">Botryobasidium botryosum (strain FD-172 SS1)</name>
    <dbReference type="NCBI Taxonomy" id="930990"/>
    <lineage>
        <taxon>Eukaryota</taxon>
        <taxon>Fungi</taxon>
        <taxon>Dikarya</taxon>
        <taxon>Basidiomycota</taxon>
        <taxon>Agaricomycotina</taxon>
        <taxon>Agaricomycetes</taxon>
        <taxon>Cantharellales</taxon>
        <taxon>Botryobasidiaceae</taxon>
        <taxon>Botryobasidium</taxon>
    </lineage>
</organism>
<feature type="domain" description="NYN" evidence="2">
    <location>
        <begin position="25"/>
        <end position="174"/>
    </location>
</feature>
<gene>
    <name evidence="3" type="ORF">BOTBODRAFT_43732</name>
</gene>
<dbReference type="Pfam" id="PF01936">
    <property type="entry name" value="NYN"/>
    <property type="match status" value="1"/>
</dbReference>
<reference evidence="4" key="1">
    <citation type="journal article" date="2014" name="Proc. Natl. Acad. Sci. U.S.A.">
        <title>Extensive sampling of basidiomycete genomes demonstrates inadequacy of the white-rot/brown-rot paradigm for wood decay fungi.</title>
        <authorList>
            <person name="Riley R."/>
            <person name="Salamov A.A."/>
            <person name="Brown D.W."/>
            <person name="Nagy L.G."/>
            <person name="Floudas D."/>
            <person name="Held B.W."/>
            <person name="Levasseur A."/>
            <person name="Lombard V."/>
            <person name="Morin E."/>
            <person name="Otillar R."/>
            <person name="Lindquist E.A."/>
            <person name="Sun H."/>
            <person name="LaButti K.M."/>
            <person name="Schmutz J."/>
            <person name="Jabbour D."/>
            <person name="Luo H."/>
            <person name="Baker S.E."/>
            <person name="Pisabarro A.G."/>
            <person name="Walton J.D."/>
            <person name="Blanchette R.A."/>
            <person name="Henrissat B."/>
            <person name="Martin F."/>
            <person name="Cullen D."/>
            <person name="Hibbett D.S."/>
            <person name="Grigoriev I.V."/>
        </authorList>
    </citation>
    <scope>NUCLEOTIDE SEQUENCE [LARGE SCALE GENOMIC DNA]</scope>
    <source>
        <strain evidence="4">FD-172 SS1</strain>
    </source>
</reference>
<sequence>MSPSIPYNMVEGTFILKGSSPTTGRVGVFWDFFSCAPPTNLPGYVVSDNIRRLAHTYGSVTLFKAYLDLSQNTSPHNLNFRSELQSSGVSLTDCSFSQSNDIIGSACRDQIIACDMLAFALDNPAPATIILISGNRNFAFAFSVLRQRRYDTILVTPAQGVHISLNSQATRVLDWDHDVLHAQNAFPMSGKADQSNPMEPRFSSFQPLCSPPLPPISNMFRPTMPLTPPEQSSSSTSPLTRVDPSSPSRAHPQSPSPITMASRTPLPLSPQSDRGRPQKSKSPPPRVVSPLTLPAIQRSLSLRDPIIPTRGVPQPKADPMSEANLPWPTGSRPLPAPRRSLENGTQISPIARPRSNSVIGSGLPSFWTPTPAPTGPPGPPQPSISQVEQGWRARQGSILNPIPSRPLMAPIAPRPMPAQMMPPTGFGTAGSKPLILSSPWQSSNITPVPSTVLRPNPSLAPTSPGQFSTLIELLKKWRAEGNSRPLRSAVGAELRKLNSNVYQAAGVVTFGEYVSLAVAQGLVKLGNGDFPGREWISLSEVGESDALVDSVNKLIRDISKAS</sequence>
<evidence type="ECO:0000256" key="1">
    <source>
        <dbReference type="SAM" id="MobiDB-lite"/>
    </source>
</evidence>
<dbReference type="InterPro" id="IPR021139">
    <property type="entry name" value="NYN"/>
</dbReference>
<dbReference type="EMBL" id="KL198029">
    <property type="protein sequence ID" value="KDQ16169.1"/>
    <property type="molecule type" value="Genomic_DNA"/>
</dbReference>
<feature type="region of interest" description="Disordered" evidence="1">
    <location>
        <begin position="187"/>
        <end position="391"/>
    </location>
</feature>
<protein>
    <recommendedName>
        <fullName evidence="2">NYN domain-containing protein</fullName>
    </recommendedName>
</protein>
<dbReference type="GO" id="GO:0004540">
    <property type="term" value="F:RNA nuclease activity"/>
    <property type="evidence" value="ECO:0007669"/>
    <property type="project" value="InterPro"/>
</dbReference>
<dbReference type="STRING" id="930990.A0A067MKS7"/>
<dbReference type="GO" id="GO:0010468">
    <property type="term" value="P:regulation of gene expression"/>
    <property type="evidence" value="ECO:0007669"/>
    <property type="project" value="InterPro"/>
</dbReference>
<evidence type="ECO:0000313" key="3">
    <source>
        <dbReference type="EMBL" id="KDQ16169.1"/>
    </source>
</evidence>
<evidence type="ECO:0000313" key="4">
    <source>
        <dbReference type="Proteomes" id="UP000027195"/>
    </source>
</evidence>